<dbReference type="GeneID" id="36514678"/>
<gene>
    <name evidence="2" type="ORF">B9G98_00929</name>
</gene>
<evidence type="ECO:0000313" key="2">
    <source>
        <dbReference type="EMBL" id="PRT53309.1"/>
    </source>
</evidence>
<feature type="compositionally biased region" description="Low complexity" evidence="1">
    <location>
        <begin position="13"/>
        <end position="31"/>
    </location>
</feature>
<organism evidence="2 3">
    <name type="scientific">Wickerhamiella sorbophila</name>
    <dbReference type="NCBI Taxonomy" id="45607"/>
    <lineage>
        <taxon>Eukaryota</taxon>
        <taxon>Fungi</taxon>
        <taxon>Dikarya</taxon>
        <taxon>Ascomycota</taxon>
        <taxon>Saccharomycotina</taxon>
        <taxon>Dipodascomycetes</taxon>
        <taxon>Dipodascales</taxon>
        <taxon>Trichomonascaceae</taxon>
        <taxon>Wickerhamiella</taxon>
    </lineage>
</organism>
<protein>
    <submittedName>
        <fullName evidence="2">Uncharacterized protein</fullName>
    </submittedName>
</protein>
<proteinExistence type="predicted"/>
<dbReference type="Proteomes" id="UP000238350">
    <property type="component" value="Unassembled WGS sequence"/>
</dbReference>
<comment type="caution">
    <text evidence="2">The sequence shown here is derived from an EMBL/GenBank/DDBJ whole genome shotgun (WGS) entry which is preliminary data.</text>
</comment>
<feature type="region of interest" description="Disordered" evidence="1">
    <location>
        <begin position="1"/>
        <end position="31"/>
    </location>
</feature>
<feature type="region of interest" description="Disordered" evidence="1">
    <location>
        <begin position="356"/>
        <end position="378"/>
    </location>
</feature>
<keyword evidence="3" id="KW-1185">Reference proteome</keyword>
<evidence type="ECO:0000313" key="3">
    <source>
        <dbReference type="Proteomes" id="UP000238350"/>
    </source>
</evidence>
<name>A0A2T0FEC4_9ASCO</name>
<evidence type="ECO:0000256" key="1">
    <source>
        <dbReference type="SAM" id="MobiDB-lite"/>
    </source>
</evidence>
<dbReference type="RefSeq" id="XP_024663255.1">
    <property type="nucleotide sequence ID" value="XM_024807487.1"/>
</dbReference>
<sequence length="378" mass="41753">MGTEKRSERPIVAPADSAASSPGPARSPAAAPAKLTVPVDLPTQPVKIVLDLDATVANMMDKLLAQHRHEMGGSNDVIIWEVANQVRRPVRLIEKVKAVMDTWRLDSGSRYCFETSLGDVRYDVHSLASLIPRRDMLKSPPELRNLIVHFSVPRSRSMSPSEWSLCLLNLRNGTVSITQRSHTNSQLKYSRTLQISTIDIYELTKNVGPAKHTFALRSCLPRSYFIDSSDSIVFISLDSDPDYSVLRNVVYTLRSTAIEHPHGLIMSSNSVNLVSGPPSGSTSRESTPAVLSRASSLRKPLMMALDFDHDARIAPTGMLGQRYDARAYQMRAQSNSPDLALARPGIDPKSLVGQLKSTSMEDLPQRGLIQRVKSTTRR</sequence>
<dbReference type="OrthoDB" id="6235964at2759"/>
<reference evidence="2 3" key="1">
    <citation type="submission" date="2017-04" db="EMBL/GenBank/DDBJ databases">
        <title>Genome sequencing of [Candida] sorbophila.</title>
        <authorList>
            <person name="Ahn J.O."/>
        </authorList>
    </citation>
    <scope>NUCLEOTIDE SEQUENCE [LARGE SCALE GENOMIC DNA]</scope>
    <source>
        <strain evidence="2 3">DS02</strain>
    </source>
</reference>
<dbReference type="AlphaFoldDB" id="A0A2T0FEC4"/>
<dbReference type="EMBL" id="NDIQ01000001">
    <property type="protein sequence ID" value="PRT53309.1"/>
    <property type="molecule type" value="Genomic_DNA"/>
</dbReference>
<accession>A0A2T0FEC4</accession>